<dbReference type="Gene3D" id="2.40.50.1020">
    <property type="entry name" value="LytTr DNA-binding domain"/>
    <property type="match status" value="1"/>
</dbReference>
<dbReference type="InterPro" id="IPR046947">
    <property type="entry name" value="LytR-like"/>
</dbReference>
<dbReference type="AlphaFoldDB" id="A0AAW9S2X0"/>
<dbReference type="SUPFAM" id="SSF52172">
    <property type="entry name" value="CheY-like"/>
    <property type="match status" value="1"/>
</dbReference>
<dbReference type="PROSITE" id="PS50930">
    <property type="entry name" value="HTH_LYTTR"/>
    <property type="match status" value="1"/>
</dbReference>
<dbReference type="Gene3D" id="3.40.50.2300">
    <property type="match status" value="1"/>
</dbReference>
<dbReference type="InterPro" id="IPR001789">
    <property type="entry name" value="Sig_transdc_resp-reg_receiver"/>
</dbReference>
<keyword evidence="5" id="KW-1185">Reference proteome</keyword>
<reference evidence="4 5" key="1">
    <citation type="submission" date="2024-04" db="EMBL/GenBank/DDBJ databases">
        <title>Novel genus in family Flammeovirgaceae.</title>
        <authorList>
            <person name="Nguyen T.H."/>
            <person name="Vuong T.Q."/>
            <person name="Le H."/>
            <person name="Kim S.-G."/>
        </authorList>
    </citation>
    <scope>NUCLEOTIDE SEQUENCE [LARGE SCALE GENOMIC DNA]</scope>
    <source>
        <strain evidence="4 5">JCM 23209</strain>
    </source>
</reference>
<dbReference type="InterPro" id="IPR011006">
    <property type="entry name" value="CheY-like_superfamily"/>
</dbReference>
<evidence type="ECO:0000256" key="1">
    <source>
        <dbReference type="PROSITE-ProRule" id="PRU00169"/>
    </source>
</evidence>
<dbReference type="PROSITE" id="PS50110">
    <property type="entry name" value="RESPONSE_REGULATORY"/>
    <property type="match status" value="1"/>
</dbReference>
<evidence type="ECO:0000313" key="4">
    <source>
        <dbReference type="EMBL" id="MEN7548213.1"/>
    </source>
</evidence>
<evidence type="ECO:0000259" key="3">
    <source>
        <dbReference type="PROSITE" id="PS50930"/>
    </source>
</evidence>
<proteinExistence type="predicted"/>
<dbReference type="InterPro" id="IPR007492">
    <property type="entry name" value="LytTR_DNA-bd_dom"/>
</dbReference>
<keyword evidence="1" id="KW-0597">Phosphoprotein</keyword>
<protein>
    <submittedName>
        <fullName evidence="4">LytTR family DNA-binding domain-containing protein</fullName>
    </submittedName>
</protein>
<keyword evidence="4" id="KW-0238">DNA-binding</keyword>
<dbReference type="GO" id="GO:0000156">
    <property type="term" value="F:phosphorelay response regulator activity"/>
    <property type="evidence" value="ECO:0007669"/>
    <property type="project" value="InterPro"/>
</dbReference>
<dbReference type="PANTHER" id="PTHR37299:SF1">
    <property type="entry name" value="STAGE 0 SPORULATION PROTEIN A HOMOLOG"/>
    <property type="match status" value="1"/>
</dbReference>
<dbReference type="SMART" id="SM00850">
    <property type="entry name" value="LytTR"/>
    <property type="match status" value="1"/>
</dbReference>
<comment type="caution">
    <text evidence="4">The sequence shown here is derived from an EMBL/GenBank/DDBJ whole genome shotgun (WGS) entry which is preliminary data.</text>
</comment>
<dbReference type="Proteomes" id="UP001403385">
    <property type="component" value="Unassembled WGS sequence"/>
</dbReference>
<organism evidence="4 5">
    <name type="scientific">Rapidithrix thailandica</name>
    <dbReference type="NCBI Taxonomy" id="413964"/>
    <lineage>
        <taxon>Bacteria</taxon>
        <taxon>Pseudomonadati</taxon>
        <taxon>Bacteroidota</taxon>
        <taxon>Cytophagia</taxon>
        <taxon>Cytophagales</taxon>
        <taxon>Flammeovirgaceae</taxon>
        <taxon>Rapidithrix</taxon>
    </lineage>
</organism>
<dbReference type="RefSeq" id="WP_346820994.1">
    <property type="nucleotide sequence ID" value="NZ_JBDKWZ010000005.1"/>
</dbReference>
<feature type="domain" description="Response regulatory" evidence="2">
    <location>
        <begin position="5"/>
        <end position="116"/>
    </location>
</feature>
<gene>
    <name evidence="4" type="ORF">AAG747_09850</name>
</gene>
<evidence type="ECO:0000259" key="2">
    <source>
        <dbReference type="PROSITE" id="PS50110"/>
    </source>
</evidence>
<sequence length="240" mass="27576">MMKVRCLAVDDEALALTLIENYIQKMPQLELVAKCQKPLEVVEILQKDSVDLVFLDIQMPQLTGVELLQSLSQPPLVIFTTAYADFALEGYQLGVIDYLVKPFSFERFAKAVNKATEQLHLRQLSQQVTENSLTSLPKFLTVKSEHKIYKIDLRDILYIEGLKEYVSIYTQDQRIITLESLKKLEEILPADQFIRIHKSYIIAFKQVRSIEGNMVELAGKQLPIGKTYRQVVIKKLLEDS</sequence>
<dbReference type="EMBL" id="JBDKWZ010000005">
    <property type="protein sequence ID" value="MEN7548213.1"/>
    <property type="molecule type" value="Genomic_DNA"/>
</dbReference>
<evidence type="ECO:0000313" key="5">
    <source>
        <dbReference type="Proteomes" id="UP001403385"/>
    </source>
</evidence>
<dbReference type="SMART" id="SM00448">
    <property type="entry name" value="REC"/>
    <property type="match status" value="1"/>
</dbReference>
<accession>A0AAW9S2X0</accession>
<dbReference type="Pfam" id="PF04397">
    <property type="entry name" value="LytTR"/>
    <property type="match status" value="1"/>
</dbReference>
<dbReference type="Pfam" id="PF00072">
    <property type="entry name" value="Response_reg"/>
    <property type="match status" value="1"/>
</dbReference>
<name>A0AAW9S2X0_9BACT</name>
<dbReference type="PANTHER" id="PTHR37299">
    <property type="entry name" value="TRANSCRIPTIONAL REGULATOR-RELATED"/>
    <property type="match status" value="1"/>
</dbReference>
<feature type="domain" description="HTH LytTR-type" evidence="3">
    <location>
        <begin position="140"/>
        <end position="238"/>
    </location>
</feature>
<feature type="modified residue" description="4-aspartylphosphate" evidence="1">
    <location>
        <position position="56"/>
    </location>
</feature>
<dbReference type="GO" id="GO:0003677">
    <property type="term" value="F:DNA binding"/>
    <property type="evidence" value="ECO:0007669"/>
    <property type="project" value="UniProtKB-KW"/>
</dbReference>